<keyword evidence="7" id="KW-0597">Phosphoprotein</keyword>
<evidence type="ECO:0000256" key="6">
    <source>
        <dbReference type="ARBA" id="ARBA00022516"/>
    </source>
</evidence>
<dbReference type="EMBL" id="AP019868">
    <property type="protein sequence ID" value="BBN05852.1"/>
    <property type="molecule type" value="Genomic_DNA"/>
</dbReference>
<name>A0A176VPI4_MARPO</name>
<dbReference type="Pfam" id="PF00550">
    <property type="entry name" value="PP-binding"/>
    <property type="match status" value="1"/>
</dbReference>
<evidence type="ECO:0000256" key="10">
    <source>
        <dbReference type="ARBA" id="ARBA00022982"/>
    </source>
</evidence>
<dbReference type="NCBIfam" id="NF002148">
    <property type="entry name" value="PRK00982.1-2"/>
    <property type="match status" value="1"/>
</dbReference>
<dbReference type="InterPro" id="IPR036736">
    <property type="entry name" value="ACP-like_sf"/>
</dbReference>
<keyword evidence="5 16" id="KW-0596">Phosphopantetheine</keyword>
<proteinExistence type="inferred from homology"/>
<dbReference type="GO" id="GO:0005739">
    <property type="term" value="C:mitochondrion"/>
    <property type="evidence" value="ECO:0007669"/>
    <property type="project" value="UniProtKB-SubCell"/>
</dbReference>
<evidence type="ECO:0000256" key="5">
    <source>
        <dbReference type="ARBA" id="ARBA00022450"/>
    </source>
</evidence>
<reference evidence="18" key="2">
    <citation type="journal article" date="2019" name="Curr. Biol.">
        <title>Chromatin organization in early land plants reveals an ancestral association between H3K27me3, transposons, and constitutive heterochromatin.</title>
        <authorList>
            <person name="Montgomery S.A."/>
            <person name="Tanizawa Y."/>
            <person name="Galik B."/>
            <person name="Wang N."/>
            <person name="Ito T."/>
            <person name="Mochizuki T."/>
            <person name="Akimcheva S."/>
            <person name="Bowman J."/>
            <person name="Cognat V."/>
            <person name="Drouard L."/>
            <person name="Ekker H."/>
            <person name="Houng S."/>
            <person name="Kohchi T."/>
            <person name="Lin S."/>
            <person name="Liu L.D."/>
            <person name="Nakamura Y."/>
            <person name="Valeeva L.R."/>
            <person name="Shakirov E.V."/>
            <person name="Shippen D.E."/>
            <person name="Wei W."/>
            <person name="Yagura M."/>
            <person name="Yamaoka S."/>
            <person name="Yamato K.T."/>
            <person name="Liu C."/>
            <person name="Berger F."/>
        </authorList>
    </citation>
    <scope>NUCLEOTIDE SEQUENCE [LARGE SCALE GENOMIC DNA]</scope>
    <source>
        <strain evidence="18">Tak-1</strain>
    </source>
</reference>
<evidence type="ECO:0000256" key="7">
    <source>
        <dbReference type="ARBA" id="ARBA00022553"/>
    </source>
</evidence>
<evidence type="ECO:0000256" key="16">
    <source>
        <dbReference type="RuleBase" id="RU000722"/>
    </source>
</evidence>
<comment type="pathway">
    <text evidence="2">Lipid metabolism; fatty acid biosynthesis.</text>
</comment>
<evidence type="ECO:0000256" key="1">
    <source>
        <dbReference type="ARBA" id="ARBA00004173"/>
    </source>
</evidence>
<dbReference type="NCBIfam" id="TIGR00517">
    <property type="entry name" value="acyl_carrier"/>
    <property type="match status" value="1"/>
</dbReference>
<dbReference type="PROSITE" id="PS00012">
    <property type="entry name" value="PHOSPHOPANTETHEINE"/>
    <property type="match status" value="1"/>
</dbReference>
<dbReference type="PANTHER" id="PTHR20863">
    <property type="entry name" value="ACYL CARRIER PROTEIN"/>
    <property type="match status" value="1"/>
</dbReference>
<gene>
    <name evidence="19" type="ORF">AXG93_3271s1240</name>
    <name evidence="18" type="ORF">Mp_3g16470</name>
</gene>
<accession>A0A176VPI4</accession>
<keyword evidence="20" id="KW-1185">Reference proteome</keyword>
<evidence type="ECO:0000313" key="19">
    <source>
        <dbReference type="EMBL" id="OAE22181.1"/>
    </source>
</evidence>
<dbReference type="InterPro" id="IPR009081">
    <property type="entry name" value="PP-bd_ACP"/>
</dbReference>
<keyword evidence="12" id="KW-0496">Mitochondrion</keyword>
<evidence type="ECO:0000256" key="15">
    <source>
        <dbReference type="ARBA" id="ARBA00063067"/>
    </source>
</evidence>
<evidence type="ECO:0000256" key="13">
    <source>
        <dbReference type="ARBA" id="ARBA00023160"/>
    </source>
</evidence>
<evidence type="ECO:0000256" key="11">
    <source>
        <dbReference type="ARBA" id="ARBA00023098"/>
    </source>
</evidence>
<dbReference type="EMBL" id="LVLJ01003268">
    <property type="protein sequence ID" value="OAE22181.1"/>
    <property type="molecule type" value="Genomic_DNA"/>
</dbReference>
<dbReference type="Gene3D" id="1.10.1200.10">
    <property type="entry name" value="ACP-like"/>
    <property type="match status" value="1"/>
</dbReference>
<evidence type="ECO:0000313" key="21">
    <source>
        <dbReference type="Proteomes" id="UP001162541"/>
    </source>
</evidence>
<evidence type="ECO:0000256" key="9">
    <source>
        <dbReference type="ARBA" id="ARBA00022946"/>
    </source>
</evidence>
<organism evidence="19 20">
    <name type="scientific">Marchantia polymorpha subsp. ruderalis</name>
    <dbReference type="NCBI Taxonomy" id="1480154"/>
    <lineage>
        <taxon>Eukaryota</taxon>
        <taxon>Viridiplantae</taxon>
        <taxon>Streptophyta</taxon>
        <taxon>Embryophyta</taxon>
        <taxon>Marchantiophyta</taxon>
        <taxon>Marchantiopsida</taxon>
        <taxon>Marchantiidae</taxon>
        <taxon>Marchantiales</taxon>
        <taxon>Marchantiaceae</taxon>
        <taxon>Marchantia</taxon>
    </lineage>
</organism>
<evidence type="ECO:0000256" key="14">
    <source>
        <dbReference type="ARBA" id="ARBA00057783"/>
    </source>
</evidence>
<sequence length="134" mass="14737">MLAALRSSAAVVRTSLLQHCRVSVVATTYRGAPEGRIGFASDASSNQPHATYLDKTEVTDRVLALVKKMEKVDPAKVEPTSHFQNDLGLDSLDTVEIVMAFEEEFHIEIPDSEADKIFSCQDAIQYIASQPRAK</sequence>
<protein>
    <recommendedName>
        <fullName evidence="16">Acyl carrier protein</fullName>
    </recommendedName>
</protein>
<dbReference type="Proteomes" id="UP000077202">
    <property type="component" value="Unassembled WGS sequence"/>
</dbReference>
<dbReference type="PANTHER" id="PTHR20863:SF28">
    <property type="entry name" value="ACYL CARRIER PROTEIN, MITOCHONDRIAL"/>
    <property type="match status" value="1"/>
</dbReference>
<comment type="subcellular location">
    <subcellularLocation>
        <location evidence="1">Mitochondrion</location>
    </subcellularLocation>
</comment>
<dbReference type="GO" id="GO:0000036">
    <property type="term" value="F:acyl carrier activity"/>
    <property type="evidence" value="ECO:0007669"/>
    <property type="project" value="TreeGrafter"/>
</dbReference>
<keyword evidence="9" id="KW-0809">Transit peptide</keyword>
<evidence type="ECO:0000256" key="12">
    <source>
        <dbReference type="ARBA" id="ARBA00023128"/>
    </source>
</evidence>
<evidence type="ECO:0000256" key="8">
    <source>
        <dbReference type="ARBA" id="ARBA00022832"/>
    </source>
</evidence>
<comment type="function">
    <text evidence="14">Carrier of the growing fatty acid chain in fatty acid biosynthesis. May be involved in the synthesis of short and medium chain fatty acids. Accessory and non-catalytic subunit of the mitochondrial membrane respiratory chain NADH dehydrogenase (Complex I), which functions in the transfer of electrons from NADH to the respiratory chain.</text>
</comment>
<dbReference type="Proteomes" id="UP001162541">
    <property type="component" value="Chromosome 3"/>
</dbReference>
<keyword evidence="11" id="KW-0443">Lipid metabolism</keyword>
<evidence type="ECO:0000256" key="4">
    <source>
        <dbReference type="ARBA" id="ARBA00022448"/>
    </source>
</evidence>
<keyword evidence="10" id="KW-0249">Electron transport</keyword>
<keyword evidence="13 16" id="KW-0275">Fatty acid biosynthesis</keyword>
<comment type="similarity">
    <text evidence="3">Belongs to the acyl carrier protein (ACP) family.</text>
</comment>
<evidence type="ECO:0000313" key="20">
    <source>
        <dbReference type="Proteomes" id="UP000077202"/>
    </source>
</evidence>
<dbReference type="FunFam" id="1.10.1200.10:FF:000003">
    <property type="entry name" value="Acyl carrier protein"/>
    <property type="match status" value="1"/>
</dbReference>
<dbReference type="SUPFAM" id="SSF47336">
    <property type="entry name" value="ACP-like"/>
    <property type="match status" value="1"/>
</dbReference>
<dbReference type="GO" id="GO:0000035">
    <property type="term" value="F:acyl binding"/>
    <property type="evidence" value="ECO:0007669"/>
    <property type="project" value="TreeGrafter"/>
</dbReference>
<comment type="subunit">
    <text evidence="15">Complex I is composed of at least 49 different subunits.</text>
</comment>
<reference evidence="21" key="3">
    <citation type="journal article" date="2020" name="Curr. Biol.">
        <title>Chromatin organization in early land plants reveals an ancestral association between H3K27me3, transposons, and constitutive heterochromatin.</title>
        <authorList>
            <person name="Montgomery S.A."/>
            <person name="Tanizawa Y."/>
            <person name="Galik B."/>
            <person name="Wang N."/>
            <person name="Ito T."/>
            <person name="Mochizuki T."/>
            <person name="Akimcheva S."/>
            <person name="Bowman J.L."/>
            <person name="Cognat V."/>
            <person name="Marechal-Drouard L."/>
            <person name="Ekker H."/>
            <person name="Hong S.F."/>
            <person name="Kohchi T."/>
            <person name="Lin S.S."/>
            <person name="Liu L.D."/>
            <person name="Nakamura Y."/>
            <person name="Valeeva L.R."/>
            <person name="Shakirov E.V."/>
            <person name="Shippen D.E."/>
            <person name="Wei W.L."/>
            <person name="Yagura M."/>
            <person name="Yamaoka S."/>
            <person name="Yamato K.T."/>
            <person name="Liu C."/>
            <person name="Berger F."/>
        </authorList>
    </citation>
    <scope>NUCLEOTIDE SEQUENCE [LARGE SCALE GENOMIC DNA]</scope>
    <source>
        <strain evidence="21">Tak-1</strain>
    </source>
</reference>
<reference evidence="19 20" key="1">
    <citation type="submission" date="2016-03" db="EMBL/GenBank/DDBJ databases">
        <title>Mechanisms controlling the formation of the plant cell surface in tip-growing cells are functionally conserved among land plants.</title>
        <authorList>
            <person name="Honkanen S."/>
            <person name="Jones V.A."/>
            <person name="Morieri G."/>
            <person name="Champion C."/>
            <person name="Hetherington A.J."/>
            <person name="Kelly S."/>
            <person name="Saint-Marcoux D."/>
            <person name="Proust H."/>
            <person name="Prescott H."/>
            <person name="Dolan L."/>
        </authorList>
    </citation>
    <scope>NUCLEOTIDE SEQUENCE [LARGE SCALE GENOMIC DNA]</scope>
    <source>
        <strain evidence="20">cv. Tak-1 and cv. Tak-2</strain>
        <tissue evidence="19">Whole gametophyte</tissue>
    </source>
</reference>
<feature type="domain" description="Carrier" evidence="17">
    <location>
        <begin position="56"/>
        <end position="131"/>
    </location>
</feature>
<keyword evidence="6 16" id="KW-0444">Lipid biosynthesis</keyword>
<keyword evidence="8" id="KW-0276">Fatty acid metabolism</keyword>
<dbReference type="InterPro" id="IPR003231">
    <property type="entry name" value="ACP"/>
</dbReference>
<evidence type="ECO:0000256" key="2">
    <source>
        <dbReference type="ARBA" id="ARBA00005194"/>
    </source>
</evidence>
<dbReference type="HAMAP" id="MF_01217">
    <property type="entry name" value="Acyl_carrier"/>
    <property type="match status" value="1"/>
</dbReference>
<dbReference type="PROSITE" id="PS50075">
    <property type="entry name" value="CARRIER"/>
    <property type="match status" value="1"/>
</dbReference>
<dbReference type="AlphaFoldDB" id="A0A176VPI4"/>
<keyword evidence="4" id="KW-0813">Transport</keyword>
<dbReference type="InterPro" id="IPR006162">
    <property type="entry name" value="Ppantetheine_attach_site"/>
</dbReference>
<evidence type="ECO:0000256" key="3">
    <source>
        <dbReference type="ARBA" id="ARBA00010930"/>
    </source>
</evidence>
<evidence type="ECO:0000313" key="18">
    <source>
        <dbReference type="EMBL" id="BBN05852.1"/>
    </source>
</evidence>
<evidence type="ECO:0000259" key="17">
    <source>
        <dbReference type="PROSITE" id="PS50075"/>
    </source>
</evidence>